<dbReference type="Proteomes" id="UP000014018">
    <property type="component" value="Unassembled WGS sequence"/>
</dbReference>
<accession>A0A9W5PR30</accession>
<dbReference type="EMBL" id="AHFB01000061">
    <property type="protein sequence ID" value="EOO33248.1"/>
    <property type="molecule type" value="Genomic_DNA"/>
</dbReference>
<dbReference type="AlphaFoldDB" id="A0A9W5PR30"/>
<dbReference type="PROSITE" id="PS51794">
    <property type="entry name" value="DAC"/>
    <property type="match status" value="1"/>
</dbReference>
<dbReference type="Pfam" id="PF02457">
    <property type="entry name" value="DAC"/>
    <property type="match status" value="1"/>
</dbReference>
<evidence type="ECO:0000313" key="3">
    <source>
        <dbReference type="Proteomes" id="UP000014018"/>
    </source>
</evidence>
<dbReference type="InterPro" id="IPR036888">
    <property type="entry name" value="DNA_integrity_DisA_N_sf"/>
</dbReference>
<dbReference type="SUPFAM" id="SSF143597">
    <property type="entry name" value="YojJ-like"/>
    <property type="match status" value="1"/>
</dbReference>
<dbReference type="Gene3D" id="3.40.1700.10">
    <property type="entry name" value="DNA integrity scanning protein, DisA, N-terminal domain"/>
    <property type="match status" value="1"/>
</dbReference>
<sequence length="361" mass="41497">MSLKFHGDYFNLFEIFNLISSQYYEGGESNGRIIISNNDHPSINQTLKFSSPIDLSNHKAIRKLLEMTSGDISLLANGNEVYGMGNLINYDSLDEDLFIIDFKKHFTWELKYSDSVLMVVEYRQPRLPKERMDKELFFDHLIRTFSNINENDVNVMWDAILAATEQKHGTMVVITNKAAEEADRLNGQCINIEPINLNTEVMRLVTTIDGAVLLDPNGKCHALGVILDGRATDKGDPARGARYNSALRYLDTQENECLIVVVSEDGDINLIPHLKPRIPRQCIDNLIKDLQQVNESERLDIKSFNQIMHNLERLAFYLLQEDCDKINELRNAIESKIEPETIRIVYRNFTPDPEMDNSYYK</sequence>
<dbReference type="InterPro" id="IPR048555">
    <property type="entry name" value="DACNH"/>
</dbReference>
<dbReference type="RefSeq" id="WP_016110933.1">
    <property type="nucleotide sequence ID" value="NZ_KB976184.1"/>
</dbReference>
<feature type="domain" description="DAC" evidence="1">
    <location>
        <begin position="138"/>
        <end position="282"/>
    </location>
</feature>
<organism evidence="2 3">
    <name type="scientific">Bacillus cereus VD133</name>
    <dbReference type="NCBI Taxonomy" id="1053233"/>
    <lineage>
        <taxon>Bacteria</taxon>
        <taxon>Bacillati</taxon>
        <taxon>Bacillota</taxon>
        <taxon>Bacilli</taxon>
        <taxon>Bacillales</taxon>
        <taxon>Bacillaceae</taxon>
        <taxon>Bacillus</taxon>
        <taxon>Bacillus cereus group</taxon>
    </lineage>
</organism>
<evidence type="ECO:0000259" key="1">
    <source>
        <dbReference type="PROSITE" id="PS51794"/>
    </source>
</evidence>
<name>A0A9W5PR30_BACCE</name>
<comment type="caution">
    <text evidence="2">The sequence shown here is derived from an EMBL/GenBank/DDBJ whole genome shotgun (WGS) entry which is preliminary data.</text>
</comment>
<evidence type="ECO:0000313" key="2">
    <source>
        <dbReference type="EMBL" id="EOO33248.1"/>
    </source>
</evidence>
<dbReference type="InterPro" id="IPR003390">
    <property type="entry name" value="DNA_integrity_scan_DisA_N"/>
</dbReference>
<proteinExistence type="predicted"/>
<protein>
    <recommendedName>
        <fullName evidence="1">DAC domain-containing protein</fullName>
    </recommendedName>
</protein>
<reference evidence="2 3" key="1">
    <citation type="submission" date="2012-12" db="EMBL/GenBank/DDBJ databases">
        <title>The Genome Sequence of Bacillus cereus VD133.</title>
        <authorList>
            <consortium name="The Broad Institute Genome Sequencing Platform"/>
            <consortium name="The Broad Institute Genome Sequencing Center for Infectious Disease"/>
            <person name="Feldgarden M."/>
            <person name="Van der Auwera G.A."/>
            <person name="Mahillon J."/>
            <person name="Duprez V."/>
            <person name="Timmery S."/>
            <person name="Mattelet C."/>
            <person name="Dierick K."/>
            <person name="Sun M."/>
            <person name="Yu Z."/>
            <person name="Zhu L."/>
            <person name="Hu X."/>
            <person name="Shank E.B."/>
            <person name="Swiecicka I."/>
            <person name="Hansen B.M."/>
            <person name="Andrup L."/>
            <person name="Walker B."/>
            <person name="Young S.K."/>
            <person name="Zeng Q."/>
            <person name="Gargeya S."/>
            <person name="Fitzgerald M."/>
            <person name="Haas B."/>
            <person name="Abouelleil A."/>
            <person name="Alvarado L."/>
            <person name="Arachchi H.M."/>
            <person name="Berlin A.M."/>
            <person name="Chapman S.B."/>
            <person name="Dewar J."/>
            <person name="Goldberg J."/>
            <person name="Griggs A."/>
            <person name="Gujja S."/>
            <person name="Hansen M."/>
            <person name="Howarth C."/>
            <person name="Imamovic A."/>
            <person name="Larimer J."/>
            <person name="McCowan C."/>
            <person name="Murphy C."/>
            <person name="Neiman D."/>
            <person name="Pearson M."/>
            <person name="Priest M."/>
            <person name="Roberts A."/>
            <person name="Saif S."/>
            <person name="Shea T."/>
            <person name="Sisk P."/>
            <person name="Sykes S."/>
            <person name="Wortman J."/>
            <person name="Nusbaum C."/>
            <person name="Birren B."/>
        </authorList>
    </citation>
    <scope>NUCLEOTIDE SEQUENCE [LARGE SCALE GENOMIC DNA]</scope>
    <source>
        <strain evidence="2 3">VD133</strain>
    </source>
</reference>
<gene>
    <name evidence="2" type="ORF">IIU_03360</name>
</gene>
<dbReference type="Pfam" id="PF21750">
    <property type="entry name" value="DACNH"/>
    <property type="match status" value="1"/>
</dbReference>